<feature type="region of interest" description="Disordered" evidence="9">
    <location>
        <begin position="643"/>
        <end position="674"/>
    </location>
</feature>
<evidence type="ECO:0000313" key="11">
    <source>
        <dbReference type="EMBL" id="CAK8686641.1"/>
    </source>
</evidence>
<feature type="transmembrane region" description="Helical" evidence="10">
    <location>
        <begin position="280"/>
        <end position="301"/>
    </location>
</feature>
<evidence type="ECO:0000256" key="3">
    <source>
        <dbReference type="ARBA" id="ARBA00022448"/>
    </source>
</evidence>
<feature type="transmembrane region" description="Helical" evidence="10">
    <location>
        <begin position="579"/>
        <end position="598"/>
    </location>
</feature>
<feature type="transmembrane region" description="Helical" evidence="10">
    <location>
        <begin position="492"/>
        <end position="515"/>
    </location>
</feature>
<feature type="transmembrane region" description="Helical" evidence="10">
    <location>
        <begin position="407"/>
        <end position="431"/>
    </location>
</feature>
<dbReference type="PRINTS" id="PR00176">
    <property type="entry name" value="NANEUSMPORT"/>
</dbReference>
<dbReference type="PANTHER" id="PTHR11616:SF321">
    <property type="entry name" value="SODIUM-DEPENDENT NUTRIENT AMINO ACID TRANSPORTER 1-RELATED"/>
    <property type="match status" value="1"/>
</dbReference>
<evidence type="ECO:0000256" key="7">
    <source>
        <dbReference type="ARBA" id="ARBA00023180"/>
    </source>
</evidence>
<evidence type="ECO:0000256" key="6">
    <source>
        <dbReference type="ARBA" id="ARBA00023136"/>
    </source>
</evidence>
<comment type="similarity">
    <text evidence="2 8">Belongs to the sodium:neurotransmitter symporter (SNF) (TC 2.A.22) family.</text>
</comment>
<dbReference type="InterPro" id="IPR037272">
    <property type="entry name" value="SNS_sf"/>
</dbReference>
<dbReference type="PROSITE" id="PS00754">
    <property type="entry name" value="NA_NEUROTRAN_SYMP_2"/>
    <property type="match status" value="1"/>
</dbReference>
<evidence type="ECO:0000256" key="1">
    <source>
        <dbReference type="ARBA" id="ARBA00004141"/>
    </source>
</evidence>
<evidence type="ECO:0000313" key="12">
    <source>
        <dbReference type="Proteomes" id="UP001642483"/>
    </source>
</evidence>
<feature type="transmembrane region" description="Helical" evidence="10">
    <location>
        <begin position="251"/>
        <end position="271"/>
    </location>
</feature>
<keyword evidence="3 8" id="KW-0813">Transport</keyword>
<name>A0ABP0G716_CLALP</name>
<keyword evidence="8" id="KW-0769">Symport</keyword>
<dbReference type="PROSITE" id="PS00610">
    <property type="entry name" value="NA_NEUROTRAN_SYMP_1"/>
    <property type="match status" value="1"/>
</dbReference>
<feature type="transmembrane region" description="Helical" evidence="10">
    <location>
        <begin position="536"/>
        <end position="559"/>
    </location>
</feature>
<gene>
    <name evidence="11" type="ORF">CVLEPA_LOCUS18574</name>
</gene>
<feature type="transmembrane region" description="Helical" evidence="10">
    <location>
        <begin position="42"/>
        <end position="60"/>
    </location>
</feature>
<dbReference type="PROSITE" id="PS50267">
    <property type="entry name" value="NA_NEUROTRAN_SYMP_3"/>
    <property type="match status" value="1"/>
</dbReference>
<evidence type="ECO:0000256" key="10">
    <source>
        <dbReference type="SAM" id="Phobius"/>
    </source>
</evidence>
<feature type="region of interest" description="Disordered" evidence="9">
    <location>
        <begin position="1"/>
        <end position="32"/>
    </location>
</feature>
<dbReference type="Proteomes" id="UP001642483">
    <property type="component" value="Unassembled WGS sequence"/>
</dbReference>
<evidence type="ECO:0000256" key="9">
    <source>
        <dbReference type="SAM" id="MobiDB-lite"/>
    </source>
</evidence>
<feature type="transmembrane region" description="Helical" evidence="10">
    <location>
        <begin position="72"/>
        <end position="93"/>
    </location>
</feature>
<keyword evidence="5 10" id="KW-1133">Transmembrane helix</keyword>
<evidence type="ECO:0000256" key="4">
    <source>
        <dbReference type="ARBA" id="ARBA00022692"/>
    </source>
</evidence>
<evidence type="ECO:0000256" key="2">
    <source>
        <dbReference type="ARBA" id="ARBA00006459"/>
    </source>
</evidence>
<dbReference type="InterPro" id="IPR000175">
    <property type="entry name" value="Na/ntran_symport"/>
</dbReference>
<proteinExistence type="inferred from homology"/>
<feature type="transmembrane region" description="Helical" evidence="10">
    <location>
        <begin position="463"/>
        <end position="486"/>
    </location>
</feature>
<feature type="transmembrane region" description="Helical" evidence="10">
    <location>
        <begin position="114"/>
        <end position="141"/>
    </location>
</feature>
<dbReference type="PANTHER" id="PTHR11616">
    <property type="entry name" value="SODIUM/CHLORIDE DEPENDENT TRANSPORTER"/>
    <property type="match status" value="1"/>
</dbReference>
<evidence type="ECO:0000256" key="8">
    <source>
        <dbReference type="RuleBase" id="RU003732"/>
    </source>
</evidence>
<sequence>MPKSEAKKVGLKEKDEMSSDTLMEKNNPEGGGRETWDKKLDFLLSCIGYAVGLGNIWRFPYLCYKNGGGAFLVPYFIFLIICGIPLFFLELSFGQFGALGPVAIWKVAPLFKGVGYCMMMISFIVCIYYNVIIAYSLHFIFNSFTSVLPWSTCGNVWNTEFCRDKVQNANVTSPPEWTGVKCKAGAGWFDATGMTFVNATNLNDVGYMGKDDWVNETEVNGSCITFSTASQEYFSRKVLRVTESIAVTGGIQWELVGFLALAWVLVFVCLFKGVKWSGKVVYFTATFPYVVLFILLIRGAMEEGAAKGIAYYITPNVTKLQDISVWSDAAVQIFYSLGAAWGVLLSFSSLNKFHNNVYRDAISICAINCCTSVLAGFVVFSVLGSLAHQTGLEIEDVVDQGAGLAFVAYPAAVANLPAAPVWAFLFFFMLLNLGLDSQFGMIEAVVAGLFDEVSWFRKNRVKFLAGLCVVQFILALPMVTESGIYWLTLVDWYASGFPLMIAAFLEIGCLSWNYGVDRFIYDIECMIGKRLFLWQWWKAVWLVITPTCIGFLLIAYLAFYSPVTYNGNSYPSWAEVIGWFSTFTSIIAIPSVALYQIFKHPRAKGTFFERVKELLKSDPDWGPRDLHIEYKYKSNKKVIEMEERGSEPLTSCCAGEQSSYSSESLEPPSYAAAV</sequence>
<keyword evidence="12" id="KW-1185">Reference proteome</keyword>
<dbReference type="EMBL" id="CAWYQH010000102">
    <property type="protein sequence ID" value="CAK8686641.1"/>
    <property type="molecule type" value="Genomic_DNA"/>
</dbReference>
<comment type="subcellular location">
    <subcellularLocation>
        <location evidence="1">Membrane</location>
        <topology evidence="1">Multi-pass membrane protein</topology>
    </subcellularLocation>
</comment>
<evidence type="ECO:0000256" key="5">
    <source>
        <dbReference type="ARBA" id="ARBA00022989"/>
    </source>
</evidence>
<comment type="caution">
    <text evidence="11">The sequence shown here is derived from an EMBL/GenBank/DDBJ whole genome shotgun (WGS) entry which is preliminary data.</text>
</comment>
<keyword evidence="4 8" id="KW-0812">Transmembrane</keyword>
<keyword evidence="6 10" id="KW-0472">Membrane</keyword>
<protein>
    <recommendedName>
        <fullName evidence="8">Transporter</fullName>
    </recommendedName>
</protein>
<reference evidence="11 12" key="1">
    <citation type="submission" date="2024-02" db="EMBL/GenBank/DDBJ databases">
        <authorList>
            <person name="Daric V."/>
            <person name="Darras S."/>
        </authorList>
    </citation>
    <scope>NUCLEOTIDE SEQUENCE [LARGE SCALE GENOMIC DNA]</scope>
</reference>
<organism evidence="11 12">
    <name type="scientific">Clavelina lepadiformis</name>
    <name type="common">Light-bulb sea squirt</name>
    <name type="synonym">Ascidia lepadiformis</name>
    <dbReference type="NCBI Taxonomy" id="159417"/>
    <lineage>
        <taxon>Eukaryota</taxon>
        <taxon>Metazoa</taxon>
        <taxon>Chordata</taxon>
        <taxon>Tunicata</taxon>
        <taxon>Ascidiacea</taxon>
        <taxon>Aplousobranchia</taxon>
        <taxon>Clavelinidae</taxon>
        <taxon>Clavelina</taxon>
    </lineage>
</organism>
<dbReference type="SUPFAM" id="SSF161070">
    <property type="entry name" value="SNF-like"/>
    <property type="match status" value="1"/>
</dbReference>
<feature type="transmembrane region" description="Helical" evidence="10">
    <location>
        <begin position="329"/>
        <end position="350"/>
    </location>
</feature>
<accession>A0ABP0G716</accession>
<keyword evidence="7" id="KW-0325">Glycoprotein</keyword>
<feature type="transmembrane region" description="Helical" evidence="10">
    <location>
        <begin position="362"/>
        <end position="387"/>
    </location>
</feature>
<feature type="compositionally biased region" description="Low complexity" evidence="9">
    <location>
        <begin position="658"/>
        <end position="674"/>
    </location>
</feature>
<dbReference type="Pfam" id="PF00209">
    <property type="entry name" value="SNF"/>
    <property type="match status" value="1"/>
</dbReference>